<reference evidence="9 10" key="1">
    <citation type="journal article" date="2018" name="Mol. Biol. Evol.">
        <title>Broad Genomic Sampling Reveals a Smut Pathogenic Ancestry of the Fungal Clade Ustilaginomycotina.</title>
        <authorList>
            <person name="Kijpornyongpan T."/>
            <person name="Mondo S.J."/>
            <person name="Barry K."/>
            <person name="Sandor L."/>
            <person name="Lee J."/>
            <person name="Lipzen A."/>
            <person name="Pangilinan J."/>
            <person name="LaButti K."/>
            <person name="Hainaut M."/>
            <person name="Henrissat B."/>
            <person name="Grigoriev I.V."/>
            <person name="Spatafora J.W."/>
            <person name="Aime M.C."/>
        </authorList>
    </citation>
    <scope>NUCLEOTIDE SEQUENCE [LARGE SCALE GENOMIC DNA]</scope>
    <source>
        <strain evidence="9 10">MCA 3882</strain>
    </source>
</reference>
<evidence type="ECO:0000256" key="5">
    <source>
        <dbReference type="RuleBase" id="RU000454"/>
    </source>
</evidence>
<dbReference type="InterPro" id="IPR001969">
    <property type="entry name" value="Aspartic_peptidase_AS"/>
</dbReference>
<evidence type="ECO:0000313" key="10">
    <source>
        <dbReference type="Proteomes" id="UP000245771"/>
    </source>
</evidence>
<dbReference type="GeneID" id="37018101"/>
<feature type="compositionally biased region" description="Low complexity" evidence="6">
    <location>
        <begin position="437"/>
        <end position="447"/>
    </location>
</feature>
<dbReference type="OrthoDB" id="771136at2759"/>
<dbReference type="CDD" id="cd05471">
    <property type="entry name" value="pepsin_like"/>
    <property type="match status" value="1"/>
</dbReference>
<keyword evidence="7" id="KW-1133">Transmembrane helix</keyword>
<sequence length="489" mass="49909">MDYVQAKWGKTEEAKEKRNQILQKRQIIGLSDYGQDNFYFAQVSVGTPKQNFDVILDTGSADFWLVDTDCTSSQCDGSALFNPSASSTYHASSNPFQITYGTGAVKGTLSADTVSLAGYTVDNQTFAVATQLAPQSLQAPTSGIMGMGFQALAQSRATPFWEVLVQQNKLKTNAFTFQLARNSRTATSNSQISPGGVFTLGEIDQSQYSGNINYVDLSNQEGYWTVPLQALSVDGQNGNINGDGTSAIDTGTTLIIAPPSVAEQIYEQVPGANPVSSGFGSSSQGMYSIPCSSSVNISLTFGGQQYSINPADMNAGALDSSGQNCLGGILGSDLGSGAPNFIVGDVFLKNVFSVYQYSPAAVGFAALKGQAAQTASTTSGAVKIGSNTAAAASASSSSGGSGGGLPPLFSSILSGSGSGSSLAAGSGLPSPSAAASVSASSPSLTPANGADSNNSGSLQSSGTKTIVTNQVVGLMTMFFALICGMAIAF</sequence>
<gene>
    <name evidence="9" type="ORF">FA14DRAFT_118879</name>
</gene>
<evidence type="ECO:0000256" key="3">
    <source>
        <dbReference type="PIRSR" id="PIRSR601461-1"/>
    </source>
</evidence>
<keyword evidence="4" id="KW-1015">Disulfide bond</keyword>
<dbReference type="STRING" id="1280837.A0A316VIR5"/>
<dbReference type="Gene3D" id="2.40.70.10">
    <property type="entry name" value="Acid Proteases"/>
    <property type="match status" value="2"/>
</dbReference>
<dbReference type="FunFam" id="2.40.70.10:FF:000008">
    <property type="entry name" value="Cathepsin D"/>
    <property type="match status" value="1"/>
</dbReference>
<dbReference type="AlphaFoldDB" id="A0A316VIR5"/>
<feature type="region of interest" description="Disordered" evidence="6">
    <location>
        <begin position="437"/>
        <end position="461"/>
    </location>
</feature>
<feature type="active site" evidence="3">
    <location>
        <position position="249"/>
    </location>
</feature>
<keyword evidence="5" id="KW-0378">Hydrolase</keyword>
<feature type="transmembrane region" description="Helical" evidence="7">
    <location>
        <begin position="471"/>
        <end position="488"/>
    </location>
</feature>
<name>A0A316VIR5_9BASI</name>
<evidence type="ECO:0000256" key="1">
    <source>
        <dbReference type="ARBA" id="ARBA00007447"/>
    </source>
</evidence>
<feature type="domain" description="Peptidase A1" evidence="8">
    <location>
        <begin position="39"/>
        <end position="365"/>
    </location>
</feature>
<evidence type="ECO:0000256" key="2">
    <source>
        <dbReference type="ARBA" id="ARBA00022750"/>
    </source>
</evidence>
<dbReference type="InterPro" id="IPR001461">
    <property type="entry name" value="Aspartic_peptidase_A1"/>
</dbReference>
<dbReference type="RefSeq" id="XP_025357794.1">
    <property type="nucleotide sequence ID" value="XM_025496320.1"/>
</dbReference>
<keyword evidence="5" id="KW-0645">Protease</keyword>
<evidence type="ECO:0000313" key="9">
    <source>
        <dbReference type="EMBL" id="PWN37492.1"/>
    </source>
</evidence>
<dbReference type="PRINTS" id="PR00792">
    <property type="entry name" value="PEPSIN"/>
</dbReference>
<dbReference type="Pfam" id="PF00026">
    <property type="entry name" value="Asp"/>
    <property type="match status" value="1"/>
</dbReference>
<dbReference type="PROSITE" id="PS51767">
    <property type="entry name" value="PEPTIDASE_A1"/>
    <property type="match status" value="1"/>
</dbReference>
<keyword evidence="10" id="KW-1185">Reference proteome</keyword>
<dbReference type="PANTHER" id="PTHR47966">
    <property type="entry name" value="BETA-SITE APP-CLEAVING ENZYME, ISOFORM A-RELATED"/>
    <property type="match status" value="1"/>
</dbReference>
<dbReference type="InterPro" id="IPR034164">
    <property type="entry name" value="Pepsin-like_dom"/>
</dbReference>
<dbReference type="GO" id="GO:0004190">
    <property type="term" value="F:aspartic-type endopeptidase activity"/>
    <property type="evidence" value="ECO:0007669"/>
    <property type="project" value="UniProtKB-KW"/>
</dbReference>
<evidence type="ECO:0000256" key="4">
    <source>
        <dbReference type="PIRSR" id="PIRSR601461-2"/>
    </source>
</evidence>
<dbReference type="InterPro" id="IPR033121">
    <property type="entry name" value="PEPTIDASE_A1"/>
</dbReference>
<dbReference type="GO" id="GO:0006508">
    <property type="term" value="P:proteolysis"/>
    <property type="evidence" value="ECO:0007669"/>
    <property type="project" value="UniProtKB-KW"/>
</dbReference>
<dbReference type="InterPro" id="IPR021109">
    <property type="entry name" value="Peptidase_aspartic_dom_sf"/>
</dbReference>
<dbReference type="EMBL" id="KZ819602">
    <property type="protein sequence ID" value="PWN37492.1"/>
    <property type="molecule type" value="Genomic_DNA"/>
</dbReference>
<protein>
    <submittedName>
        <fullName evidence="9">Asp-domain-containing protein</fullName>
    </submittedName>
</protein>
<keyword evidence="7" id="KW-0472">Membrane</keyword>
<evidence type="ECO:0000256" key="7">
    <source>
        <dbReference type="SAM" id="Phobius"/>
    </source>
</evidence>
<dbReference type="PANTHER" id="PTHR47966:SF57">
    <property type="entry name" value="PEPTIDASE A1 DOMAIN-CONTAINING PROTEIN"/>
    <property type="match status" value="1"/>
</dbReference>
<dbReference type="PROSITE" id="PS00141">
    <property type="entry name" value="ASP_PROTEASE"/>
    <property type="match status" value="1"/>
</dbReference>
<feature type="disulfide bond" evidence="4">
    <location>
        <begin position="70"/>
        <end position="75"/>
    </location>
</feature>
<dbReference type="FunCoup" id="A0A316VIR5">
    <property type="interactions" value="36"/>
</dbReference>
<dbReference type="SUPFAM" id="SSF50630">
    <property type="entry name" value="Acid proteases"/>
    <property type="match status" value="1"/>
</dbReference>
<proteinExistence type="inferred from homology"/>
<evidence type="ECO:0000256" key="6">
    <source>
        <dbReference type="SAM" id="MobiDB-lite"/>
    </source>
</evidence>
<feature type="active site" evidence="3">
    <location>
        <position position="57"/>
    </location>
</feature>
<feature type="compositionally biased region" description="Polar residues" evidence="6">
    <location>
        <begin position="450"/>
        <end position="461"/>
    </location>
</feature>
<comment type="similarity">
    <text evidence="1 5">Belongs to the peptidase A1 family.</text>
</comment>
<dbReference type="Proteomes" id="UP000245771">
    <property type="component" value="Unassembled WGS sequence"/>
</dbReference>
<keyword evidence="2 5" id="KW-0064">Aspartyl protease</keyword>
<dbReference type="InParanoid" id="A0A316VIR5"/>
<evidence type="ECO:0000259" key="8">
    <source>
        <dbReference type="PROSITE" id="PS51767"/>
    </source>
</evidence>
<keyword evidence="7" id="KW-0812">Transmembrane</keyword>
<accession>A0A316VIR5</accession>
<organism evidence="9 10">
    <name type="scientific">Meira miltonrushii</name>
    <dbReference type="NCBI Taxonomy" id="1280837"/>
    <lineage>
        <taxon>Eukaryota</taxon>
        <taxon>Fungi</taxon>
        <taxon>Dikarya</taxon>
        <taxon>Basidiomycota</taxon>
        <taxon>Ustilaginomycotina</taxon>
        <taxon>Exobasidiomycetes</taxon>
        <taxon>Exobasidiales</taxon>
        <taxon>Brachybasidiaceae</taxon>
        <taxon>Meira</taxon>
    </lineage>
</organism>